<evidence type="ECO:0000256" key="1">
    <source>
        <dbReference type="SAM" id="MobiDB-lite"/>
    </source>
</evidence>
<dbReference type="EMBL" id="KZ293519">
    <property type="protein sequence ID" value="PBK58911.1"/>
    <property type="molecule type" value="Genomic_DNA"/>
</dbReference>
<reference evidence="3" key="1">
    <citation type="journal article" date="2017" name="Nat. Ecol. Evol.">
        <title>Genome expansion and lineage-specific genetic innovations in the forest pathogenic fungi Armillaria.</title>
        <authorList>
            <person name="Sipos G."/>
            <person name="Prasanna A.N."/>
            <person name="Walter M.C."/>
            <person name="O'Connor E."/>
            <person name="Balint B."/>
            <person name="Krizsan K."/>
            <person name="Kiss B."/>
            <person name="Hess J."/>
            <person name="Varga T."/>
            <person name="Slot J."/>
            <person name="Riley R."/>
            <person name="Boka B."/>
            <person name="Rigling D."/>
            <person name="Barry K."/>
            <person name="Lee J."/>
            <person name="Mihaltcheva S."/>
            <person name="LaButti K."/>
            <person name="Lipzen A."/>
            <person name="Waldron R."/>
            <person name="Moloney N.M."/>
            <person name="Sperisen C."/>
            <person name="Kredics L."/>
            <person name="Vagvoelgyi C."/>
            <person name="Patrignani A."/>
            <person name="Fitzpatrick D."/>
            <person name="Nagy I."/>
            <person name="Doyle S."/>
            <person name="Anderson J.B."/>
            <person name="Grigoriev I.V."/>
            <person name="Gueldener U."/>
            <person name="Muensterkoetter M."/>
            <person name="Nagy L.G."/>
        </authorList>
    </citation>
    <scope>NUCLEOTIDE SEQUENCE [LARGE SCALE GENOMIC DNA]</scope>
    <source>
        <strain evidence="3">28-4</strain>
    </source>
</reference>
<name>A0A2H3AJ39_9AGAR</name>
<feature type="region of interest" description="Disordered" evidence="1">
    <location>
        <begin position="1"/>
        <end position="179"/>
    </location>
</feature>
<feature type="compositionally biased region" description="Polar residues" evidence="1">
    <location>
        <begin position="11"/>
        <end position="26"/>
    </location>
</feature>
<dbReference type="AlphaFoldDB" id="A0A2H3AJ39"/>
<feature type="compositionally biased region" description="Polar residues" evidence="1">
    <location>
        <begin position="53"/>
        <end position="76"/>
    </location>
</feature>
<keyword evidence="3" id="KW-1185">Reference proteome</keyword>
<dbReference type="Proteomes" id="UP000218334">
    <property type="component" value="Unassembled WGS sequence"/>
</dbReference>
<feature type="compositionally biased region" description="Low complexity" evidence="1">
    <location>
        <begin position="137"/>
        <end position="147"/>
    </location>
</feature>
<accession>A0A2H3AJ39</accession>
<evidence type="ECO:0000313" key="2">
    <source>
        <dbReference type="EMBL" id="PBK58911.1"/>
    </source>
</evidence>
<sequence>MHSNIPLPAFNISSTTSKPVLESKNQYDVLMDNDKMDPHSSASNDEAKDETESLLTVPNNGTNHLTSGTGQQSESSPPEKAAPRAETTAGQMNPDNAPRVIPSRAQDSGKGEQKTVPPSSEETGRINQSEGTTRIQPAAPSGSGSSAVSDLLPGTPPETPGEDARKAVGANQRTGDAPTRCQVMEAERKEAASTQAVKRGHAVTMVKVPDKEDDMVYQVWLAKQKEGPRTTSTQTMNSPSY</sequence>
<feature type="compositionally biased region" description="Polar residues" evidence="1">
    <location>
        <begin position="116"/>
        <end position="135"/>
    </location>
</feature>
<organism evidence="2 3">
    <name type="scientific">Armillaria solidipes</name>
    <dbReference type="NCBI Taxonomy" id="1076256"/>
    <lineage>
        <taxon>Eukaryota</taxon>
        <taxon>Fungi</taxon>
        <taxon>Dikarya</taxon>
        <taxon>Basidiomycota</taxon>
        <taxon>Agaricomycotina</taxon>
        <taxon>Agaricomycetes</taxon>
        <taxon>Agaricomycetidae</taxon>
        <taxon>Agaricales</taxon>
        <taxon>Marasmiineae</taxon>
        <taxon>Physalacriaceae</taxon>
        <taxon>Armillaria</taxon>
    </lineage>
</organism>
<protein>
    <submittedName>
        <fullName evidence="2">Uncharacterized protein</fullName>
    </submittedName>
</protein>
<proteinExistence type="predicted"/>
<evidence type="ECO:0000313" key="3">
    <source>
        <dbReference type="Proteomes" id="UP000218334"/>
    </source>
</evidence>
<gene>
    <name evidence="2" type="ORF">ARMSODRAFT_1027861</name>
</gene>